<protein>
    <submittedName>
        <fullName evidence="6">Cytochrome b561 and DOMON domain-containing protein</fullName>
    </submittedName>
</protein>
<accession>A0A3L6TPH7</accession>
<comment type="subcellular location">
    <subcellularLocation>
        <location evidence="1">Membrane</location>
    </subcellularLocation>
</comment>
<evidence type="ECO:0000313" key="6">
    <source>
        <dbReference type="EMBL" id="RLN41385.1"/>
    </source>
</evidence>
<evidence type="ECO:0000256" key="3">
    <source>
        <dbReference type="ARBA" id="ARBA00022729"/>
    </source>
</evidence>
<dbReference type="GO" id="GO:0016020">
    <property type="term" value="C:membrane"/>
    <property type="evidence" value="ECO:0007669"/>
    <property type="project" value="UniProtKB-SubCell"/>
</dbReference>
<keyword evidence="7" id="KW-1185">Reference proteome</keyword>
<organism evidence="6 7">
    <name type="scientific">Panicum miliaceum</name>
    <name type="common">Proso millet</name>
    <name type="synonym">Broomcorn millet</name>
    <dbReference type="NCBI Taxonomy" id="4540"/>
    <lineage>
        <taxon>Eukaryota</taxon>
        <taxon>Viridiplantae</taxon>
        <taxon>Streptophyta</taxon>
        <taxon>Embryophyta</taxon>
        <taxon>Tracheophyta</taxon>
        <taxon>Spermatophyta</taxon>
        <taxon>Magnoliopsida</taxon>
        <taxon>Liliopsida</taxon>
        <taxon>Poales</taxon>
        <taxon>Poaceae</taxon>
        <taxon>PACMAD clade</taxon>
        <taxon>Panicoideae</taxon>
        <taxon>Panicodae</taxon>
        <taxon>Paniceae</taxon>
        <taxon>Panicinae</taxon>
        <taxon>Panicum</taxon>
        <taxon>Panicum sect. Panicum</taxon>
    </lineage>
</organism>
<keyword evidence="3" id="KW-0732">Signal</keyword>
<dbReference type="EMBL" id="PQIB02000001">
    <property type="protein sequence ID" value="RLN41385.1"/>
    <property type="molecule type" value="Genomic_DNA"/>
</dbReference>
<proteinExistence type="predicted"/>
<gene>
    <name evidence="6" type="ORF">C2845_PM01G08200</name>
</gene>
<dbReference type="OrthoDB" id="19261at2759"/>
<evidence type="ECO:0000256" key="1">
    <source>
        <dbReference type="ARBA" id="ARBA00004370"/>
    </source>
</evidence>
<sequence>MATNCGFCNASLHVLGASVYWTYHPVNGTADVAFPTPQSAAGWVAWGIDTERPGSIAGSSAFITSQDGNDAVSVLNLDDLPGERGSQPHQQVNNTLKLAGPVEHSGGAYTIYAETESADRIMGFQVKYLPSHSFC</sequence>
<keyword evidence="4" id="KW-0472">Membrane</keyword>
<feature type="domain" description="DOMON" evidence="5">
    <location>
        <begin position="15"/>
        <end position="135"/>
    </location>
</feature>
<comment type="caution">
    <text evidence="6">The sequence shown here is derived from an EMBL/GenBank/DDBJ whole genome shotgun (WGS) entry which is preliminary data.</text>
</comment>
<evidence type="ECO:0000256" key="2">
    <source>
        <dbReference type="ARBA" id="ARBA00022448"/>
    </source>
</evidence>
<keyword evidence="2" id="KW-0813">Transport</keyword>
<dbReference type="Proteomes" id="UP000275267">
    <property type="component" value="Unassembled WGS sequence"/>
</dbReference>
<name>A0A3L6TPH7_PANMI</name>
<evidence type="ECO:0000256" key="4">
    <source>
        <dbReference type="ARBA" id="ARBA00023136"/>
    </source>
</evidence>
<dbReference type="STRING" id="4540.A0A3L6TPH7"/>
<dbReference type="PROSITE" id="PS50836">
    <property type="entry name" value="DOMON"/>
    <property type="match status" value="1"/>
</dbReference>
<evidence type="ECO:0000313" key="7">
    <source>
        <dbReference type="Proteomes" id="UP000275267"/>
    </source>
</evidence>
<dbReference type="InterPro" id="IPR005018">
    <property type="entry name" value="DOMON_domain"/>
</dbReference>
<dbReference type="PANTHER" id="PTHR23130">
    <property type="entry name" value="CYTOCHROME B561 AND DOMON DOMAIN-CONTAINING PROTEIN"/>
    <property type="match status" value="1"/>
</dbReference>
<reference evidence="7" key="1">
    <citation type="journal article" date="2019" name="Nat. Commun.">
        <title>The genome of broomcorn millet.</title>
        <authorList>
            <person name="Zou C."/>
            <person name="Miki D."/>
            <person name="Li D."/>
            <person name="Tang Q."/>
            <person name="Xiao L."/>
            <person name="Rajput S."/>
            <person name="Deng P."/>
            <person name="Jia W."/>
            <person name="Huang R."/>
            <person name="Zhang M."/>
            <person name="Sun Y."/>
            <person name="Hu J."/>
            <person name="Fu X."/>
            <person name="Schnable P.S."/>
            <person name="Li F."/>
            <person name="Zhang H."/>
            <person name="Feng B."/>
            <person name="Zhu X."/>
            <person name="Liu R."/>
            <person name="Schnable J.C."/>
            <person name="Zhu J.-K."/>
            <person name="Zhang H."/>
        </authorList>
    </citation>
    <scope>NUCLEOTIDE SEQUENCE [LARGE SCALE GENOMIC DNA]</scope>
</reference>
<evidence type="ECO:0000259" key="5">
    <source>
        <dbReference type="PROSITE" id="PS50836"/>
    </source>
</evidence>
<dbReference type="PANTHER" id="PTHR23130:SF216">
    <property type="entry name" value="PROTEIN, PUTATIVE, EXPRESSED-RELATED"/>
    <property type="match status" value="1"/>
</dbReference>
<dbReference type="AlphaFoldDB" id="A0A3L6TPH7"/>